<feature type="non-terminal residue" evidence="15">
    <location>
        <position position="509"/>
    </location>
</feature>
<evidence type="ECO:0000256" key="11">
    <source>
        <dbReference type="RuleBase" id="RU362132"/>
    </source>
</evidence>
<proteinExistence type="inferred from homology"/>
<keyword evidence="6" id="KW-0456">Lyase</keyword>
<accession>A0ABQ9FCZ6</accession>
<evidence type="ECO:0000259" key="12">
    <source>
        <dbReference type="Pfam" id="PF00205"/>
    </source>
</evidence>
<evidence type="ECO:0000256" key="7">
    <source>
        <dbReference type="ARBA" id="ARBA00044451"/>
    </source>
</evidence>
<gene>
    <name evidence="15" type="ORF">KUTeg_008091</name>
</gene>
<keyword evidence="16" id="KW-1185">Reference proteome</keyword>
<dbReference type="InterPro" id="IPR012001">
    <property type="entry name" value="Thiamin_PyroP_enz_TPP-bd_dom"/>
</dbReference>
<dbReference type="InterPro" id="IPR045025">
    <property type="entry name" value="HACL1-like"/>
</dbReference>
<evidence type="ECO:0000256" key="1">
    <source>
        <dbReference type="ARBA" id="ARBA00001964"/>
    </source>
</evidence>
<dbReference type="InterPro" id="IPR029061">
    <property type="entry name" value="THDP-binding"/>
</dbReference>
<evidence type="ECO:0000313" key="16">
    <source>
        <dbReference type="Proteomes" id="UP001217089"/>
    </source>
</evidence>
<comment type="catalytic activity">
    <reaction evidence="8">
        <text>an (R)-2-hydroxy-long-chain-fatty acyl-CoA = a long-chain fatty aldehyde + formyl-CoA</text>
        <dbReference type="Rhea" id="RHEA:67444"/>
        <dbReference type="ChEBI" id="CHEBI:17176"/>
        <dbReference type="ChEBI" id="CHEBI:57376"/>
        <dbReference type="ChEBI" id="CHEBI:170012"/>
        <dbReference type="EC" id="4.1.2.63"/>
    </reaction>
    <physiologicalReaction direction="left-to-right" evidence="8">
        <dbReference type="Rhea" id="RHEA:67445"/>
    </physiologicalReaction>
</comment>
<dbReference type="CDD" id="cd07035">
    <property type="entry name" value="TPP_PYR_POX_like"/>
    <property type="match status" value="1"/>
</dbReference>
<protein>
    <recommendedName>
        <fullName evidence="9">2-hydroxyacyl-CoA lyase</fullName>
        <ecNumber evidence="9">4.1.2.63</ecNumber>
    </recommendedName>
</protein>
<evidence type="ECO:0000259" key="13">
    <source>
        <dbReference type="Pfam" id="PF02775"/>
    </source>
</evidence>
<dbReference type="SUPFAM" id="SSF52467">
    <property type="entry name" value="DHS-like NAD/FAD-binding domain"/>
    <property type="match status" value="1"/>
</dbReference>
<comment type="catalytic activity">
    <reaction evidence="7">
        <text>a 2-hydroxy-3-methyl fatty acyl-CoA = a 2-methyl-branched fatty aldehyde + formyl-CoA</text>
        <dbReference type="Rhea" id="RHEA:25375"/>
        <dbReference type="ChEBI" id="CHEBI:49188"/>
        <dbReference type="ChEBI" id="CHEBI:57376"/>
        <dbReference type="ChEBI" id="CHEBI:58783"/>
        <dbReference type="EC" id="4.1.2.63"/>
    </reaction>
    <physiologicalReaction direction="left-to-right" evidence="7">
        <dbReference type="Rhea" id="RHEA:25376"/>
    </physiologicalReaction>
</comment>
<evidence type="ECO:0000256" key="3">
    <source>
        <dbReference type="ARBA" id="ARBA00022723"/>
    </source>
</evidence>
<dbReference type="Pfam" id="PF02775">
    <property type="entry name" value="TPP_enzyme_C"/>
    <property type="match status" value="1"/>
</dbReference>
<evidence type="ECO:0000256" key="10">
    <source>
        <dbReference type="ARBA" id="ARBA00048738"/>
    </source>
</evidence>
<comment type="similarity">
    <text evidence="2 11">Belongs to the TPP enzyme family.</text>
</comment>
<keyword evidence="5 11" id="KW-0786">Thiamine pyrophosphate</keyword>
<feature type="domain" description="Thiamine pyrophosphate enzyme N-terminal TPP-binding" evidence="14">
    <location>
        <begin position="37"/>
        <end position="150"/>
    </location>
</feature>
<evidence type="ECO:0000259" key="14">
    <source>
        <dbReference type="Pfam" id="PF02776"/>
    </source>
</evidence>
<dbReference type="Pfam" id="PF02776">
    <property type="entry name" value="TPP_enzyme_N"/>
    <property type="match status" value="1"/>
</dbReference>
<evidence type="ECO:0000256" key="6">
    <source>
        <dbReference type="ARBA" id="ARBA00023239"/>
    </source>
</evidence>
<dbReference type="Pfam" id="PF00205">
    <property type="entry name" value="TPP_enzyme_M"/>
    <property type="match status" value="1"/>
</dbReference>
<feature type="domain" description="Thiamine pyrophosphate enzyme TPP-binding" evidence="13">
    <location>
        <begin position="395"/>
        <end position="448"/>
    </location>
</feature>
<dbReference type="EC" id="4.1.2.63" evidence="9"/>
<evidence type="ECO:0000256" key="4">
    <source>
        <dbReference type="ARBA" id="ARBA00022842"/>
    </source>
</evidence>
<feature type="domain" description="Thiamine pyrophosphate enzyme central" evidence="12">
    <location>
        <begin position="221"/>
        <end position="282"/>
    </location>
</feature>
<keyword evidence="3" id="KW-0479">Metal-binding</keyword>
<reference evidence="15 16" key="1">
    <citation type="submission" date="2022-12" db="EMBL/GenBank/DDBJ databases">
        <title>Chromosome-level genome of Tegillarca granosa.</title>
        <authorList>
            <person name="Kim J."/>
        </authorList>
    </citation>
    <scope>NUCLEOTIDE SEQUENCE [LARGE SCALE GENOMIC DNA]</scope>
    <source>
        <strain evidence="15">Teg-2019</strain>
        <tissue evidence="15">Adductor muscle</tissue>
    </source>
</reference>
<evidence type="ECO:0000313" key="15">
    <source>
        <dbReference type="EMBL" id="KAJ8313530.1"/>
    </source>
</evidence>
<dbReference type="EMBL" id="JARBDR010000342">
    <property type="protein sequence ID" value="KAJ8313530.1"/>
    <property type="molecule type" value="Genomic_DNA"/>
</dbReference>
<name>A0ABQ9FCZ6_TEGGR</name>
<organism evidence="15 16">
    <name type="scientific">Tegillarca granosa</name>
    <name type="common">Malaysian cockle</name>
    <name type="synonym">Anadara granosa</name>
    <dbReference type="NCBI Taxonomy" id="220873"/>
    <lineage>
        <taxon>Eukaryota</taxon>
        <taxon>Metazoa</taxon>
        <taxon>Spiralia</taxon>
        <taxon>Lophotrochozoa</taxon>
        <taxon>Mollusca</taxon>
        <taxon>Bivalvia</taxon>
        <taxon>Autobranchia</taxon>
        <taxon>Pteriomorphia</taxon>
        <taxon>Arcoida</taxon>
        <taxon>Arcoidea</taxon>
        <taxon>Arcidae</taxon>
        <taxon>Tegillarca</taxon>
    </lineage>
</organism>
<dbReference type="PANTHER" id="PTHR43710">
    <property type="entry name" value="2-HYDROXYACYL-COA LYASE"/>
    <property type="match status" value="1"/>
</dbReference>
<dbReference type="SUPFAM" id="SSF52518">
    <property type="entry name" value="Thiamin diphosphate-binding fold (THDP-binding)"/>
    <property type="match status" value="2"/>
</dbReference>
<dbReference type="PANTHER" id="PTHR43710:SF2">
    <property type="entry name" value="2-HYDROXYACYL-COA LYASE 1"/>
    <property type="match status" value="1"/>
</dbReference>
<keyword evidence="4" id="KW-0460">Magnesium</keyword>
<comment type="catalytic activity">
    <reaction evidence="10">
        <text>2-hydroxyoctadecanoyl-CoA = heptadecanal + formyl-CoA</text>
        <dbReference type="Rhea" id="RHEA:55196"/>
        <dbReference type="ChEBI" id="CHEBI:57376"/>
        <dbReference type="ChEBI" id="CHEBI:74116"/>
        <dbReference type="ChEBI" id="CHEBI:138631"/>
    </reaction>
    <physiologicalReaction direction="left-to-right" evidence="10">
        <dbReference type="Rhea" id="RHEA:55197"/>
    </physiologicalReaction>
</comment>
<dbReference type="InterPro" id="IPR011766">
    <property type="entry name" value="TPP_enzyme_TPP-bd"/>
</dbReference>
<evidence type="ECO:0000256" key="8">
    <source>
        <dbReference type="ARBA" id="ARBA00044454"/>
    </source>
</evidence>
<dbReference type="InterPro" id="IPR012000">
    <property type="entry name" value="Thiamin_PyroP_enz_cen_dom"/>
</dbReference>
<dbReference type="Gene3D" id="3.40.50.1220">
    <property type="entry name" value="TPP-binding domain"/>
    <property type="match status" value="2"/>
</dbReference>
<comment type="cofactor">
    <cofactor evidence="1">
        <name>thiamine diphosphate</name>
        <dbReference type="ChEBI" id="CHEBI:58937"/>
    </cofactor>
</comment>
<evidence type="ECO:0000256" key="2">
    <source>
        <dbReference type="ARBA" id="ARBA00007812"/>
    </source>
</evidence>
<dbReference type="CDD" id="cd02004">
    <property type="entry name" value="TPP_BZL_OCoD_HPCL"/>
    <property type="match status" value="1"/>
</dbReference>
<dbReference type="Proteomes" id="UP001217089">
    <property type="component" value="Unassembled WGS sequence"/>
</dbReference>
<evidence type="ECO:0000256" key="9">
    <source>
        <dbReference type="ARBA" id="ARBA00044518"/>
    </source>
</evidence>
<dbReference type="InterPro" id="IPR029035">
    <property type="entry name" value="DHS-like_NAD/FAD-binding_dom"/>
</dbReference>
<evidence type="ECO:0000256" key="5">
    <source>
        <dbReference type="ARBA" id="ARBA00023052"/>
    </source>
</evidence>
<dbReference type="Gene3D" id="3.40.50.970">
    <property type="match status" value="3"/>
</dbReference>
<comment type="caution">
    <text evidence="15">The sequence shown here is derived from an EMBL/GenBank/DDBJ whole genome shotgun (WGS) entry which is preliminary data.</text>
</comment>
<sequence>MWSHDHLTRILARPPDSKLPNIEVYRQKNQTKMGDIDGAHILAKALKEQGIEYMFGIVGIPVIEVAMAAQQEGIKYIGMRNEQAASYAASAIGYMTGRPAVCLVVSGPGLVHALAGMSNAMENCWPMIVIGGSCEANFEGMGGFQEYPQVEIARPYCKFSARPSRLERIPFYVEKSTYGRPGPCYIDLAGNMVLQTVNEESVRPAPLCPLPAKVYADPDNIKEAVDLLYYADKPLVIIGKGAAYSKAEDSIKDLVIGSRLPFLPTPMGKGVIPDDHELCISPARSRALQEASVDIQAEEMHNNVKSAVSLVGDVDAVVSQMNAELKRRPGQFVFNPKSAWWKSLREKVEQNQVTVQKMIENKTVPLNYYAAYQEIKNLLPKDAIIVSEGANTMDINAGSFGTMGVGLGFAVAAGAWCRDHAPEKRVISIQGDSAFGFSGMEIETICRSPPTSLMASARYEKMIEAFGGKGYFVRTAEELKHSFSTALQNKDQVSIINVAINPMSQRKPQ</sequence>